<feature type="transmembrane region" description="Helical" evidence="5">
    <location>
        <begin position="164"/>
        <end position="184"/>
    </location>
</feature>
<dbReference type="GO" id="GO:1902600">
    <property type="term" value="P:proton transmembrane transport"/>
    <property type="evidence" value="ECO:0007669"/>
    <property type="project" value="InterPro"/>
</dbReference>
<name>A0A424YA44_9FIRM</name>
<dbReference type="InterPro" id="IPR038770">
    <property type="entry name" value="Na+/solute_symporter_sf"/>
</dbReference>
<evidence type="ECO:0000256" key="4">
    <source>
        <dbReference type="ARBA" id="ARBA00023136"/>
    </source>
</evidence>
<evidence type="ECO:0000256" key="1">
    <source>
        <dbReference type="ARBA" id="ARBA00004141"/>
    </source>
</evidence>
<evidence type="ECO:0000313" key="7">
    <source>
        <dbReference type="EMBL" id="RQD72911.1"/>
    </source>
</evidence>
<accession>A0A424YA44</accession>
<feature type="domain" description="Cation/H+ exchanger transmembrane" evidence="6">
    <location>
        <begin position="2"/>
        <end position="350"/>
    </location>
</feature>
<comment type="caution">
    <text evidence="7">The sequence shown here is derived from an EMBL/GenBank/DDBJ whole genome shotgun (WGS) entry which is preliminary data.</text>
</comment>
<dbReference type="GO" id="GO:0015297">
    <property type="term" value="F:antiporter activity"/>
    <property type="evidence" value="ECO:0007669"/>
    <property type="project" value="InterPro"/>
</dbReference>
<sequence length="367" mass="39160">MLKMPMVVGYVLTGLLLSPSVLHVIPETLNEELEIIKILGLGMIALMIGGELQLTKLKKIAKDVVWITVVQIAGASLVVFMVMYYVLNLPLPISLLLGAMATATAPASPVAVIREYGAKGKFTSTLLGVVALDDALCITFFGIMAAIVSVLIQNSGMGIEIALQPLIEISGSLMIGIITALISIPVFRKLDNRHQSLVVLLGLALLNSGIAYQFHLSPLLVNMVSGFVITNLLTETHVFHYFEDIELPVYVIFFTLAGASLHLDVLMENWIPAAIYIVARGFGKVGGAFLGARLANADEAIQKYLGFAMFSKAGVTIGLLMIVQGRFPEIAAVITAIELAAVTVCEICGPMGTRFALISSGETTVEA</sequence>
<keyword evidence="3 5" id="KW-1133">Transmembrane helix</keyword>
<feature type="transmembrane region" description="Helical" evidence="5">
    <location>
        <begin position="64"/>
        <end position="87"/>
    </location>
</feature>
<feature type="transmembrane region" description="Helical" evidence="5">
    <location>
        <begin position="273"/>
        <end position="292"/>
    </location>
</feature>
<dbReference type="Proteomes" id="UP000285138">
    <property type="component" value="Unassembled WGS sequence"/>
</dbReference>
<dbReference type="PANTHER" id="PTHR43021:SF2">
    <property type="entry name" value="CATION_H+ EXCHANGER DOMAIN-CONTAINING PROTEIN"/>
    <property type="match status" value="1"/>
</dbReference>
<evidence type="ECO:0000256" key="5">
    <source>
        <dbReference type="SAM" id="Phobius"/>
    </source>
</evidence>
<evidence type="ECO:0000256" key="3">
    <source>
        <dbReference type="ARBA" id="ARBA00022989"/>
    </source>
</evidence>
<dbReference type="PANTHER" id="PTHR43021">
    <property type="entry name" value="NA(+)/H(+) ANTIPORTER-RELATED"/>
    <property type="match status" value="1"/>
</dbReference>
<gene>
    <name evidence="7" type="ORF">D5R97_10155</name>
</gene>
<dbReference type="AlphaFoldDB" id="A0A424YA44"/>
<feature type="transmembrane region" description="Helical" evidence="5">
    <location>
        <begin position="196"/>
        <end position="214"/>
    </location>
</feature>
<evidence type="ECO:0000259" key="6">
    <source>
        <dbReference type="Pfam" id="PF00999"/>
    </source>
</evidence>
<dbReference type="Gene3D" id="1.20.1530.20">
    <property type="match status" value="1"/>
</dbReference>
<dbReference type="InterPro" id="IPR006153">
    <property type="entry name" value="Cation/H_exchanger_TM"/>
</dbReference>
<protein>
    <recommendedName>
        <fullName evidence="6">Cation/H+ exchanger transmembrane domain-containing protein</fullName>
    </recommendedName>
</protein>
<dbReference type="EMBL" id="QZAA01000288">
    <property type="protein sequence ID" value="RQD72911.1"/>
    <property type="molecule type" value="Genomic_DNA"/>
</dbReference>
<organism evidence="7 8">
    <name type="scientific">Candidatus Syntrophonatronum acetioxidans</name>
    <dbReference type="NCBI Taxonomy" id="1795816"/>
    <lineage>
        <taxon>Bacteria</taxon>
        <taxon>Bacillati</taxon>
        <taxon>Bacillota</taxon>
        <taxon>Clostridia</taxon>
        <taxon>Eubacteriales</taxon>
        <taxon>Syntrophomonadaceae</taxon>
        <taxon>Candidatus Syntrophonatronum</taxon>
    </lineage>
</organism>
<comment type="subcellular location">
    <subcellularLocation>
        <location evidence="1">Membrane</location>
        <topology evidence="1">Multi-pass membrane protein</topology>
    </subcellularLocation>
</comment>
<proteinExistence type="predicted"/>
<dbReference type="GO" id="GO:0016020">
    <property type="term" value="C:membrane"/>
    <property type="evidence" value="ECO:0007669"/>
    <property type="project" value="UniProtKB-SubCell"/>
</dbReference>
<keyword evidence="2 5" id="KW-0812">Transmembrane</keyword>
<evidence type="ECO:0000313" key="8">
    <source>
        <dbReference type="Proteomes" id="UP000285138"/>
    </source>
</evidence>
<feature type="transmembrane region" description="Helical" evidence="5">
    <location>
        <begin position="125"/>
        <end position="152"/>
    </location>
</feature>
<feature type="transmembrane region" description="Helical" evidence="5">
    <location>
        <begin position="34"/>
        <end position="52"/>
    </location>
</feature>
<evidence type="ECO:0000256" key="2">
    <source>
        <dbReference type="ARBA" id="ARBA00022692"/>
    </source>
</evidence>
<feature type="transmembrane region" description="Helical" evidence="5">
    <location>
        <begin position="93"/>
        <end position="113"/>
    </location>
</feature>
<reference evidence="7 8" key="1">
    <citation type="submission" date="2018-08" db="EMBL/GenBank/DDBJ databases">
        <title>The metabolism and importance of syntrophic acetate oxidation coupled to methane or sulfide production in haloalkaline environments.</title>
        <authorList>
            <person name="Timmers P.H.A."/>
            <person name="Vavourakis C.D."/>
            <person name="Sorokin D.Y."/>
            <person name="Sinninghe Damste J.S."/>
            <person name="Muyzer G."/>
            <person name="Stams A.J.M."/>
            <person name="Plugge C.M."/>
        </authorList>
    </citation>
    <scope>NUCLEOTIDE SEQUENCE [LARGE SCALE GENOMIC DNA]</scope>
    <source>
        <strain evidence="7">MSAO_Bac1</strain>
    </source>
</reference>
<feature type="transmembrane region" description="Helical" evidence="5">
    <location>
        <begin position="304"/>
        <end position="324"/>
    </location>
</feature>
<keyword evidence="4 5" id="KW-0472">Membrane</keyword>
<dbReference type="Pfam" id="PF00999">
    <property type="entry name" value="Na_H_Exchanger"/>
    <property type="match status" value="1"/>
</dbReference>